<dbReference type="PANTHER" id="PTHR43434:SF19">
    <property type="entry name" value="PHOSPHONOACETALDEHYDE HYDROLASE"/>
    <property type="match status" value="1"/>
</dbReference>
<dbReference type="InterPro" id="IPR023214">
    <property type="entry name" value="HAD_sf"/>
</dbReference>
<dbReference type="Gene3D" id="3.40.50.1000">
    <property type="entry name" value="HAD superfamily/HAD-like"/>
    <property type="match status" value="1"/>
</dbReference>
<dbReference type="NCBIfam" id="TIGR01422">
    <property type="entry name" value="phosphonatase"/>
    <property type="match status" value="1"/>
</dbReference>
<dbReference type="AlphaFoldDB" id="A0A8E2LGD2"/>
<dbReference type="SFLD" id="SFLDS00003">
    <property type="entry name" value="Haloacid_Dehalogenase"/>
    <property type="match status" value="1"/>
</dbReference>
<protein>
    <recommendedName>
        <fullName evidence="8 9">Phosphonoacetaldehyde hydrolase</fullName>
        <shortName evidence="9">Phosphonatase</shortName>
        <ecNumber evidence="8 9">3.11.1.1</ecNumber>
    </recommendedName>
    <alternativeName>
        <fullName evidence="9">Phosphonoacetaldehyde phosphonohydrolase</fullName>
    </alternativeName>
</protein>
<evidence type="ECO:0000256" key="2">
    <source>
        <dbReference type="ARBA" id="ARBA00022723"/>
    </source>
</evidence>
<dbReference type="GO" id="GO:0000287">
    <property type="term" value="F:magnesium ion binding"/>
    <property type="evidence" value="ECO:0007669"/>
    <property type="project" value="UniProtKB-UniRule"/>
</dbReference>
<dbReference type="InterPro" id="IPR006323">
    <property type="entry name" value="Phosphonoacetald_hydro"/>
</dbReference>
<keyword evidence="3 9" id="KW-0378">Hydrolase</keyword>
<dbReference type="GO" id="GO:0019700">
    <property type="term" value="P:organic phosphonate catabolic process"/>
    <property type="evidence" value="ECO:0007669"/>
    <property type="project" value="InterPro"/>
</dbReference>
<dbReference type="GO" id="GO:0008967">
    <property type="term" value="F:phosphoglycolate phosphatase activity"/>
    <property type="evidence" value="ECO:0007669"/>
    <property type="project" value="TreeGrafter"/>
</dbReference>
<evidence type="ECO:0000256" key="8">
    <source>
        <dbReference type="ARBA" id="ARBA00066472"/>
    </source>
</evidence>
<accession>A0A8E2LGD2</accession>
<dbReference type="Proteomes" id="UP000189761">
    <property type="component" value="Unassembled WGS sequence"/>
</dbReference>
<evidence type="ECO:0000256" key="7">
    <source>
        <dbReference type="ARBA" id="ARBA00056573"/>
    </source>
</evidence>
<dbReference type="GO" id="GO:0005829">
    <property type="term" value="C:cytosol"/>
    <property type="evidence" value="ECO:0007669"/>
    <property type="project" value="TreeGrafter"/>
</dbReference>
<keyword evidence="11" id="KW-1185">Reference proteome</keyword>
<feature type="active site" description="Schiff-base intermediate with substrate" evidence="9">
    <location>
        <position position="51"/>
    </location>
</feature>
<keyword evidence="5 9" id="KW-0704">Schiff base</keyword>
<dbReference type="Pfam" id="PF00702">
    <property type="entry name" value="Hydrolase"/>
    <property type="match status" value="1"/>
</dbReference>
<dbReference type="PANTHER" id="PTHR43434">
    <property type="entry name" value="PHOSPHOGLYCOLATE PHOSPHATASE"/>
    <property type="match status" value="1"/>
</dbReference>
<sequence length="280" mass="31127">MNKIEGVILDWAGTTVDFGCFAPVNVFIDIFKHAGVDVTMEEARAPMGLLKIDHIRAMLSMPRISHLWQERFGREFNEQDVEKLYAEFEPALMSSLSEYTDLIPEVIEAVQTLRSQGLKIGSTTGYTQSMMDVVVPNAHKKGYSPDFYITPDGTNSLGRPYPYMIYRNMEALKLSASWKVVKVGDTTSDIKEAVNAGVWSVGVIIGSSEMGLSLSEYDALSEVDQEKAISRTEQTFLQSGADFTIKTMGELPELIERINSLILEGKRPSAGLTYLVEGIY</sequence>
<feature type="active site" description="Nucleophile" evidence="9">
    <location>
        <position position="10"/>
    </location>
</feature>
<dbReference type="SFLD" id="SFLDG01135">
    <property type="entry name" value="C1.5.6:_HAD__Beta-PGM__Phospha"/>
    <property type="match status" value="1"/>
</dbReference>
<dbReference type="EC" id="3.11.1.1" evidence="8 9"/>
<name>A0A8E2LGD2_9BACI</name>
<organism evidence="10 11">
    <name type="scientific">Heyndrickxia oleronia</name>
    <dbReference type="NCBI Taxonomy" id="38875"/>
    <lineage>
        <taxon>Bacteria</taxon>
        <taxon>Bacillati</taxon>
        <taxon>Bacillota</taxon>
        <taxon>Bacilli</taxon>
        <taxon>Bacillales</taxon>
        <taxon>Bacillaceae</taxon>
        <taxon>Heyndrickxia</taxon>
    </lineage>
</organism>
<evidence type="ECO:0000256" key="1">
    <source>
        <dbReference type="ARBA" id="ARBA00011738"/>
    </source>
</evidence>
<dbReference type="GO" id="GO:0006281">
    <property type="term" value="P:DNA repair"/>
    <property type="evidence" value="ECO:0007669"/>
    <property type="project" value="TreeGrafter"/>
</dbReference>
<keyword evidence="2 9" id="KW-0479">Metal-binding</keyword>
<feature type="binding site" evidence="9">
    <location>
        <position position="185"/>
    </location>
    <ligand>
        <name>Mg(2+)</name>
        <dbReference type="ChEBI" id="CHEBI:18420"/>
    </ligand>
</feature>
<dbReference type="InterPro" id="IPR006439">
    <property type="entry name" value="HAD-SF_hydro_IA"/>
</dbReference>
<dbReference type="InterPro" id="IPR050155">
    <property type="entry name" value="HAD-like_hydrolase_sf"/>
</dbReference>
<dbReference type="SFLD" id="SFLDG01129">
    <property type="entry name" value="C1.5:_HAD__Beta-PGM__Phosphata"/>
    <property type="match status" value="1"/>
</dbReference>
<gene>
    <name evidence="9" type="primary">phnX</name>
    <name evidence="10" type="ORF">BWZ43_03005</name>
</gene>
<comment type="similarity">
    <text evidence="9">Belongs to the HAD-like hydrolase superfamily. PhnX family.</text>
</comment>
<dbReference type="RefSeq" id="WP_078109418.1">
    <property type="nucleotide sequence ID" value="NZ_CP065424.1"/>
</dbReference>
<evidence type="ECO:0000256" key="3">
    <source>
        <dbReference type="ARBA" id="ARBA00022801"/>
    </source>
</evidence>
<feature type="binding site" evidence="9">
    <location>
        <position position="10"/>
    </location>
    <ligand>
        <name>Mg(2+)</name>
        <dbReference type="ChEBI" id="CHEBI:18420"/>
    </ligand>
</feature>
<comment type="caution">
    <text evidence="10">The sequence shown here is derived from an EMBL/GenBank/DDBJ whole genome shotgun (WGS) entry which is preliminary data.</text>
</comment>
<evidence type="ECO:0000313" key="11">
    <source>
        <dbReference type="Proteomes" id="UP000189761"/>
    </source>
</evidence>
<dbReference type="InterPro" id="IPR023198">
    <property type="entry name" value="PGP-like_dom2"/>
</dbReference>
<comment type="subunit">
    <text evidence="1 9">Homodimer.</text>
</comment>
<keyword evidence="4 9" id="KW-0460">Magnesium</keyword>
<comment type="function">
    <text evidence="7 9">Involved in phosphonate degradation.</text>
</comment>
<comment type="catalytic activity">
    <reaction evidence="6 9">
        <text>phosphonoacetaldehyde + H2O = acetaldehyde + phosphate + H(+)</text>
        <dbReference type="Rhea" id="RHEA:18905"/>
        <dbReference type="ChEBI" id="CHEBI:15343"/>
        <dbReference type="ChEBI" id="CHEBI:15377"/>
        <dbReference type="ChEBI" id="CHEBI:15378"/>
        <dbReference type="ChEBI" id="CHEBI:43474"/>
        <dbReference type="ChEBI" id="CHEBI:58383"/>
        <dbReference type="EC" id="3.11.1.1"/>
    </reaction>
</comment>
<evidence type="ECO:0000256" key="4">
    <source>
        <dbReference type="ARBA" id="ARBA00022842"/>
    </source>
</evidence>
<dbReference type="HAMAP" id="MF_01375">
    <property type="entry name" value="PhnX"/>
    <property type="match status" value="1"/>
</dbReference>
<comment type="cofactor">
    <cofactor evidence="9">
        <name>Mg(2+)</name>
        <dbReference type="ChEBI" id="CHEBI:18420"/>
    </cofactor>
    <text evidence="9">Binds 1 Mg(2+) ion per subunit.</text>
</comment>
<dbReference type="EMBL" id="MTLA01000031">
    <property type="protein sequence ID" value="OOP69817.1"/>
    <property type="molecule type" value="Genomic_DNA"/>
</dbReference>
<dbReference type="SUPFAM" id="SSF56784">
    <property type="entry name" value="HAD-like"/>
    <property type="match status" value="1"/>
</dbReference>
<evidence type="ECO:0000256" key="6">
    <source>
        <dbReference type="ARBA" id="ARBA00052005"/>
    </source>
</evidence>
<feature type="binding site" evidence="9">
    <location>
        <position position="12"/>
    </location>
    <ligand>
        <name>Mg(2+)</name>
        <dbReference type="ChEBI" id="CHEBI:18420"/>
    </ligand>
</feature>
<proteinExistence type="inferred from homology"/>
<evidence type="ECO:0000313" key="10">
    <source>
        <dbReference type="EMBL" id="OOP69817.1"/>
    </source>
</evidence>
<dbReference type="Gene3D" id="1.10.150.240">
    <property type="entry name" value="Putative phosphatase, domain 2"/>
    <property type="match status" value="1"/>
</dbReference>
<dbReference type="InterPro" id="IPR036412">
    <property type="entry name" value="HAD-like_sf"/>
</dbReference>
<dbReference type="GO" id="GO:0050194">
    <property type="term" value="F:phosphonoacetaldehyde hydrolase activity"/>
    <property type="evidence" value="ECO:0007669"/>
    <property type="project" value="UniProtKB-UniRule"/>
</dbReference>
<reference evidence="10 11" key="1">
    <citation type="submission" date="2017-01" db="EMBL/GenBank/DDBJ databases">
        <title>Draft genome sequence of Bacillus oleronius.</title>
        <authorList>
            <person name="Allam M."/>
        </authorList>
    </citation>
    <scope>NUCLEOTIDE SEQUENCE [LARGE SCALE GENOMIC DNA]</scope>
    <source>
        <strain evidence="10 11">DSM 9356</strain>
    </source>
</reference>
<dbReference type="FunFam" id="1.10.150.240:FF:000006">
    <property type="entry name" value="Phosphonoacetaldehyde hydrolase"/>
    <property type="match status" value="1"/>
</dbReference>
<dbReference type="NCBIfam" id="TIGR01549">
    <property type="entry name" value="HAD-SF-IA-v1"/>
    <property type="match status" value="1"/>
</dbReference>
<dbReference type="CDD" id="cd02586">
    <property type="entry name" value="HAD_PHN"/>
    <property type="match status" value="1"/>
</dbReference>
<evidence type="ECO:0000256" key="5">
    <source>
        <dbReference type="ARBA" id="ARBA00023270"/>
    </source>
</evidence>
<evidence type="ECO:0000256" key="9">
    <source>
        <dbReference type="HAMAP-Rule" id="MF_01375"/>
    </source>
</evidence>